<feature type="domain" description="Peptidase M41" evidence="1">
    <location>
        <begin position="44"/>
        <end position="133"/>
    </location>
</feature>
<accession>A0ABD2I0R2</accession>
<dbReference type="Proteomes" id="UP001620645">
    <property type="component" value="Unassembled WGS sequence"/>
</dbReference>
<dbReference type="SUPFAM" id="SSF140990">
    <property type="entry name" value="FtsH protease domain-like"/>
    <property type="match status" value="1"/>
</dbReference>
<evidence type="ECO:0000259" key="1">
    <source>
        <dbReference type="Pfam" id="PF01434"/>
    </source>
</evidence>
<evidence type="ECO:0000313" key="2">
    <source>
        <dbReference type="EMBL" id="KAL3070915.1"/>
    </source>
</evidence>
<organism evidence="2 3">
    <name type="scientific">Heterodera schachtii</name>
    <name type="common">Sugarbeet cyst nematode worm</name>
    <name type="synonym">Tylenchus schachtii</name>
    <dbReference type="NCBI Taxonomy" id="97005"/>
    <lineage>
        <taxon>Eukaryota</taxon>
        <taxon>Metazoa</taxon>
        <taxon>Ecdysozoa</taxon>
        <taxon>Nematoda</taxon>
        <taxon>Chromadorea</taxon>
        <taxon>Rhabditida</taxon>
        <taxon>Tylenchina</taxon>
        <taxon>Tylenchomorpha</taxon>
        <taxon>Tylenchoidea</taxon>
        <taxon>Heteroderidae</taxon>
        <taxon>Heteroderinae</taxon>
        <taxon>Heterodera</taxon>
    </lineage>
</organism>
<protein>
    <recommendedName>
        <fullName evidence="1">Peptidase M41 domain-containing protein</fullName>
    </recommendedName>
</protein>
<dbReference type="Gene3D" id="1.20.58.760">
    <property type="entry name" value="Peptidase M41"/>
    <property type="match status" value="1"/>
</dbReference>
<keyword evidence="3" id="KW-1185">Reference proteome</keyword>
<dbReference type="EMBL" id="JBICCN010000402">
    <property type="protein sequence ID" value="KAL3070915.1"/>
    <property type="molecule type" value="Genomic_DNA"/>
</dbReference>
<dbReference type="InterPro" id="IPR037219">
    <property type="entry name" value="Peptidase_M41-like"/>
</dbReference>
<dbReference type="InterPro" id="IPR000642">
    <property type="entry name" value="Peptidase_M41"/>
</dbReference>
<gene>
    <name evidence="2" type="ORF">niasHS_017040</name>
</gene>
<sequence length="168" mass="19987">MARRKRKPRYAKYGKIDGRSRFGRYKRKYNDLLGPALQGMQNLLVTAYHECAHAFCIKYGQNNIDILDRVTILAQDGNLGETHWHDVQGIYTDEQLFAQIVQFMAGRAVELRIFHNAQEHEEDVQDARAVARQYKFCNYVKWRKRKRQSTDCSKKQQKRRLNFSRTMR</sequence>
<name>A0ABD2I0R2_HETSC</name>
<comment type="caution">
    <text evidence="2">The sequence shown here is derived from an EMBL/GenBank/DDBJ whole genome shotgun (WGS) entry which is preliminary data.</text>
</comment>
<reference evidence="2 3" key="1">
    <citation type="submission" date="2024-10" db="EMBL/GenBank/DDBJ databases">
        <authorList>
            <person name="Kim D."/>
        </authorList>
    </citation>
    <scope>NUCLEOTIDE SEQUENCE [LARGE SCALE GENOMIC DNA]</scope>
    <source>
        <strain evidence="2">Taebaek</strain>
    </source>
</reference>
<proteinExistence type="predicted"/>
<evidence type="ECO:0000313" key="3">
    <source>
        <dbReference type="Proteomes" id="UP001620645"/>
    </source>
</evidence>
<dbReference type="AlphaFoldDB" id="A0ABD2I0R2"/>
<dbReference type="Pfam" id="PF01434">
    <property type="entry name" value="Peptidase_M41"/>
    <property type="match status" value="1"/>
</dbReference>